<comment type="caution">
    <text evidence="10">The sequence shown here is derived from an EMBL/GenBank/DDBJ whole genome shotgun (WGS) entry which is preliminary data.</text>
</comment>
<evidence type="ECO:0000256" key="7">
    <source>
        <dbReference type="ARBA" id="ARBA00047872"/>
    </source>
</evidence>
<dbReference type="InterPro" id="IPR054352">
    <property type="entry name" value="ACT_Aspartokinase"/>
</dbReference>
<evidence type="ECO:0000313" key="10">
    <source>
        <dbReference type="EMBL" id="MFD1262215.1"/>
    </source>
</evidence>
<dbReference type="InterPro" id="IPR045865">
    <property type="entry name" value="ACT-like_dom_sf"/>
</dbReference>
<dbReference type="RefSeq" id="WP_002928724.1">
    <property type="nucleotide sequence ID" value="NZ_JARQZE010000003.1"/>
</dbReference>
<comment type="catalytic activity">
    <reaction evidence="7">
        <text>L-aspartate + ATP = 4-phospho-L-aspartate + ADP</text>
        <dbReference type="Rhea" id="RHEA:23776"/>
        <dbReference type="ChEBI" id="CHEBI:29991"/>
        <dbReference type="ChEBI" id="CHEBI:30616"/>
        <dbReference type="ChEBI" id="CHEBI:57535"/>
        <dbReference type="ChEBI" id="CHEBI:456216"/>
        <dbReference type="EC" id="2.7.2.4"/>
    </reaction>
</comment>
<proteinExistence type="inferred from homology"/>
<gene>
    <name evidence="10" type="ORF">ACFQ4M_01390</name>
</gene>
<dbReference type="Proteomes" id="UP001597158">
    <property type="component" value="Unassembled WGS sequence"/>
</dbReference>
<dbReference type="Gene3D" id="3.40.1160.10">
    <property type="entry name" value="Acetylglutamate kinase-like"/>
    <property type="match status" value="1"/>
</dbReference>
<dbReference type="EC" id="2.7.2.4" evidence="2"/>
<dbReference type="PANTHER" id="PTHR21499:SF3">
    <property type="entry name" value="ASPARTOKINASE"/>
    <property type="match status" value="1"/>
</dbReference>
<dbReference type="NCBIfam" id="NF006614">
    <property type="entry name" value="PRK09181.1"/>
    <property type="match status" value="1"/>
</dbReference>
<keyword evidence="11" id="KW-1185">Reference proteome</keyword>
<dbReference type="GO" id="GO:0004072">
    <property type="term" value="F:aspartate kinase activity"/>
    <property type="evidence" value="ECO:0007669"/>
    <property type="project" value="UniProtKB-EC"/>
</dbReference>
<dbReference type="SUPFAM" id="SSF55021">
    <property type="entry name" value="ACT-like"/>
    <property type="match status" value="2"/>
</dbReference>
<reference evidence="11" key="1">
    <citation type="journal article" date="2019" name="Int. J. Syst. Evol. Microbiol.">
        <title>The Global Catalogue of Microorganisms (GCM) 10K type strain sequencing project: providing services to taxonomists for standard genome sequencing and annotation.</title>
        <authorList>
            <consortium name="The Broad Institute Genomics Platform"/>
            <consortium name="The Broad Institute Genome Sequencing Center for Infectious Disease"/>
            <person name="Wu L."/>
            <person name="Ma J."/>
        </authorList>
    </citation>
    <scope>NUCLEOTIDE SEQUENCE [LARGE SCALE GENOMIC DNA]</scope>
    <source>
        <strain evidence="11">CCUG 48884</strain>
    </source>
</reference>
<name>A0ABW3W8N1_9RHOO</name>
<dbReference type="Gene3D" id="3.30.70.260">
    <property type="match status" value="2"/>
</dbReference>
<keyword evidence="4" id="KW-0547">Nucleotide-binding</keyword>
<evidence type="ECO:0000259" key="8">
    <source>
        <dbReference type="Pfam" id="PF00696"/>
    </source>
</evidence>
<dbReference type="EMBL" id="JBHTMC010000002">
    <property type="protein sequence ID" value="MFD1262215.1"/>
    <property type="molecule type" value="Genomic_DNA"/>
</dbReference>
<keyword evidence="6" id="KW-0067">ATP-binding</keyword>
<keyword evidence="5 10" id="KW-0418">Kinase</keyword>
<dbReference type="SUPFAM" id="SSF53633">
    <property type="entry name" value="Carbamate kinase-like"/>
    <property type="match status" value="1"/>
</dbReference>
<evidence type="ECO:0000256" key="6">
    <source>
        <dbReference type="ARBA" id="ARBA00022840"/>
    </source>
</evidence>
<feature type="domain" description="Aspartate/glutamate/uridylate kinase" evidence="8">
    <location>
        <begin position="8"/>
        <end position="299"/>
    </location>
</feature>
<evidence type="ECO:0000256" key="4">
    <source>
        <dbReference type="ARBA" id="ARBA00022741"/>
    </source>
</evidence>
<protein>
    <recommendedName>
        <fullName evidence="2">aspartate kinase</fullName>
        <ecNumber evidence="2">2.7.2.4</ecNumber>
    </recommendedName>
</protein>
<evidence type="ECO:0000256" key="1">
    <source>
        <dbReference type="ARBA" id="ARBA00010122"/>
    </source>
</evidence>
<evidence type="ECO:0000256" key="3">
    <source>
        <dbReference type="ARBA" id="ARBA00022679"/>
    </source>
</evidence>
<evidence type="ECO:0000313" key="11">
    <source>
        <dbReference type="Proteomes" id="UP001597158"/>
    </source>
</evidence>
<feature type="domain" description="Aspartokinase ACT" evidence="9">
    <location>
        <begin position="403"/>
        <end position="460"/>
    </location>
</feature>
<dbReference type="PANTHER" id="PTHR21499">
    <property type="entry name" value="ASPARTATE KINASE"/>
    <property type="match status" value="1"/>
</dbReference>
<organism evidence="10 11">
    <name type="scientific">Thauera mechernichensis</name>
    <dbReference type="NCBI Taxonomy" id="82788"/>
    <lineage>
        <taxon>Bacteria</taxon>
        <taxon>Pseudomonadati</taxon>
        <taxon>Pseudomonadota</taxon>
        <taxon>Betaproteobacteria</taxon>
        <taxon>Rhodocyclales</taxon>
        <taxon>Zoogloeaceae</taxon>
        <taxon>Thauera</taxon>
    </lineage>
</organism>
<accession>A0ABW3W8N1</accession>
<dbReference type="InterPro" id="IPR036393">
    <property type="entry name" value="AceGlu_kinase-like_sf"/>
</dbReference>
<evidence type="ECO:0000256" key="2">
    <source>
        <dbReference type="ARBA" id="ARBA00013059"/>
    </source>
</evidence>
<evidence type="ECO:0000256" key="5">
    <source>
        <dbReference type="ARBA" id="ARBA00022777"/>
    </source>
</evidence>
<sequence>MQSPGNQMISVEKIGGTSMSAFGDVLRHIMLYDSARIYGRIFVVSAYSGVTNQLLEHKKTGQPGIYALFADGADYHAALDGLAVSLKQLNAGFAELGLPLDVADAFVDERIGEVKKYLDAMHHVLASGYIRREDVLLAAREVLASIGESHSAFNSVEMLKAKGIKAILLDLAGFHDDEAWTIDERIHNSFKGLDIAGNVIVATGYTKGTEGIMREFDRGYSEVTFSKIAVEVRPAEAVIHKEFHLSSADPNIVGLENAVVVGATNYDVADQLADVGMEAIHPKAAKPMELAGIPIRLKNTFEPEHPGTLITKDYVGERARVEMVTGSDKVTLVEIHDPSMVGTVGFDLGIMEIFCRHGISYILKATNANSIAHVLWESSVTPALVAELEARYEVVTVKPSAIVCAIGSNISIPGVLARAAQALADAQVNVNCVSQTLRQVNMQFIIERSDYKNAIIALNHTLCVSPGVPVPRA</sequence>
<keyword evidence="3 10" id="KW-0808">Transferase</keyword>
<dbReference type="Pfam" id="PF00696">
    <property type="entry name" value="AA_kinase"/>
    <property type="match status" value="1"/>
</dbReference>
<dbReference type="Pfam" id="PF22468">
    <property type="entry name" value="ACT_9"/>
    <property type="match status" value="1"/>
</dbReference>
<comment type="similarity">
    <text evidence="1">Belongs to the aspartokinase family.</text>
</comment>
<evidence type="ECO:0000259" key="9">
    <source>
        <dbReference type="Pfam" id="PF22468"/>
    </source>
</evidence>
<dbReference type="InterPro" id="IPR001048">
    <property type="entry name" value="Asp/Glu/Uridylate_kinase"/>
</dbReference>